<evidence type="ECO:0000313" key="7">
    <source>
        <dbReference type="EMBL" id="MBB5430946.1"/>
    </source>
</evidence>
<comment type="caution">
    <text evidence="7">The sequence shown here is derived from an EMBL/GenBank/DDBJ whole genome shotgun (WGS) entry which is preliminary data.</text>
</comment>
<evidence type="ECO:0000256" key="5">
    <source>
        <dbReference type="PROSITE-ProRule" id="PRU00335"/>
    </source>
</evidence>
<organism evidence="7 8">
    <name type="scientific">Nocardiopsis composta</name>
    <dbReference type="NCBI Taxonomy" id="157465"/>
    <lineage>
        <taxon>Bacteria</taxon>
        <taxon>Bacillati</taxon>
        <taxon>Actinomycetota</taxon>
        <taxon>Actinomycetes</taxon>
        <taxon>Streptosporangiales</taxon>
        <taxon>Nocardiopsidaceae</taxon>
        <taxon>Nocardiopsis</taxon>
    </lineage>
</organism>
<evidence type="ECO:0000259" key="6">
    <source>
        <dbReference type="PROSITE" id="PS50977"/>
    </source>
</evidence>
<proteinExistence type="predicted"/>
<keyword evidence="8" id="KW-1185">Reference proteome</keyword>
<evidence type="ECO:0000256" key="4">
    <source>
        <dbReference type="ARBA" id="ARBA00023163"/>
    </source>
</evidence>
<keyword evidence="1" id="KW-0678">Repressor</keyword>
<dbReference type="InterPro" id="IPR050109">
    <property type="entry name" value="HTH-type_TetR-like_transc_reg"/>
</dbReference>
<evidence type="ECO:0000256" key="3">
    <source>
        <dbReference type="ARBA" id="ARBA00023125"/>
    </source>
</evidence>
<dbReference type="EMBL" id="JACHDB010000001">
    <property type="protein sequence ID" value="MBB5430946.1"/>
    <property type="molecule type" value="Genomic_DNA"/>
</dbReference>
<dbReference type="RefSeq" id="WP_184389262.1">
    <property type="nucleotide sequence ID" value="NZ_BAAAJD010000063.1"/>
</dbReference>
<dbReference type="AlphaFoldDB" id="A0A7W8VC05"/>
<dbReference type="SUPFAM" id="SSF48498">
    <property type="entry name" value="Tetracyclin repressor-like, C-terminal domain"/>
    <property type="match status" value="1"/>
</dbReference>
<name>A0A7W8VC05_9ACTN</name>
<dbReference type="InterPro" id="IPR001647">
    <property type="entry name" value="HTH_TetR"/>
</dbReference>
<dbReference type="Pfam" id="PF00440">
    <property type="entry name" value="TetR_N"/>
    <property type="match status" value="1"/>
</dbReference>
<reference evidence="7 8" key="1">
    <citation type="submission" date="2020-08" db="EMBL/GenBank/DDBJ databases">
        <title>Sequencing the genomes of 1000 actinobacteria strains.</title>
        <authorList>
            <person name="Klenk H.-P."/>
        </authorList>
    </citation>
    <scope>NUCLEOTIDE SEQUENCE [LARGE SCALE GENOMIC DNA]</scope>
    <source>
        <strain evidence="7 8">DSM 44551</strain>
    </source>
</reference>
<keyword evidence="2" id="KW-0805">Transcription regulation</keyword>
<dbReference type="PANTHER" id="PTHR30055">
    <property type="entry name" value="HTH-TYPE TRANSCRIPTIONAL REGULATOR RUTR"/>
    <property type="match status" value="1"/>
</dbReference>
<dbReference type="GO" id="GO:0003700">
    <property type="term" value="F:DNA-binding transcription factor activity"/>
    <property type="evidence" value="ECO:0007669"/>
    <property type="project" value="TreeGrafter"/>
</dbReference>
<dbReference type="PROSITE" id="PS50977">
    <property type="entry name" value="HTH_TETR_2"/>
    <property type="match status" value="1"/>
</dbReference>
<dbReference type="SUPFAM" id="SSF46689">
    <property type="entry name" value="Homeodomain-like"/>
    <property type="match status" value="1"/>
</dbReference>
<keyword evidence="4" id="KW-0804">Transcription</keyword>
<evidence type="ECO:0000313" key="8">
    <source>
        <dbReference type="Proteomes" id="UP000572635"/>
    </source>
</evidence>
<protein>
    <submittedName>
        <fullName evidence="7">AcrR family transcriptional regulator</fullName>
    </submittedName>
</protein>
<gene>
    <name evidence="7" type="ORF">HDA36_001030</name>
</gene>
<dbReference type="GO" id="GO:0000976">
    <property type="term" value="F:transcription cis-regulatory region binding"/>
    <property type="evidence" value="ECO:0007669"/>
    <property type="project" value="TreeGrafter"/>
</dbReference>
<sequence length="197" mass="21704">MPKLVDHDARRREIIEATWELIAEQGIDNVSVRDIAKAASYAAPGALSHYFGSKDRLLAAAYQLVCDRTDERIARVTAGRRGLDALERMCGEIVPADPLTRIEARVALSFWQRAQHEEVLRAIGRTALASWKQQIIGHLDAAAEDGEIRPVDPHLAADQLIALMMGLHVTSMLDGDLLPGTRQRHLVAAHIDALRPA</sequence>
<feature type="DNA-binding region" description="H-T-H motif" evidence="5">
    <location>
        <begin position="31"/>
        <end position="50"/>
    </location>
</feature>
<evidence type="ECO:0000256" key="2">
    <source>
        <dbReference type="ARBA" id="ARBA00023015"/>
    </source>
</evidence>
<dbReference type="PANTHER" id="PTHR30055:SF228">
    <property type="entry name" value="TRANSCRIPTIONAL REGULATOR-RELATED"/>
    <property type="match status" value="1"/>
</dbReference>
<dbReference type="Pfam" id="PF13977">
    <property type="entry name" value="TetR_C_6"/>
    <property type="match status" value="1"/>
</dbReference>
<dbReference type="Proteomes" id="UP000572635">
    <property type="component" value="Unassembled WGS sequence"/>
</dbReference>
<dbReference type="InterPro" id="IPR039538">
    <property type="entry name" value="BetI_C"/>
</dbReference>
<dbReference type="Gene3D" id="1.10.357.10">
    <property type="entry name" value="Tetracycline Repressor, domain 2"/>
    <property type="match status" value="1"/>
</dbReference>
<evidence type="ECO:0000256" key="1">
    <source>
        <dbReference type="ARBA" id="ARBA00022491"/>
    </source>
</evidence>
<dbReference type="InterPro" id="IPR036271">
    <property type="entry name" value="Tet_transcr_reg_TetR-rel_C_sf"/>
</dbReference>
<keyword evidence="3 5" id="KW-0238">DNA-binding</keyword>
<accession>A0A7W8VC05</accession>
<dbReference type="InterPro" id="IPR009057">
    <property type="entry name" value="Homeodomain-like_sf"/>
</dbReference>
<feature type="domain" description="HTH tetR-type" evidence="6">
    <location>
        <begin position="8"/>
        <end position="68"/>
    </location>
</feature>